<keyword evidence="7" id="KW-1185">Reference proteome</keyword>
<feature type="domain" description="HTH araC/xylS-type" evidence="5">
    <location>
        <begin position="88"/>
        <end position="210"/>
    </location>
</feature>
<dbReference type="SUPFAM" id="SSF46689">
    <property type="entry name" value="Homeodomain-like"/>
    <property type="match status" value="1"/>
</dbReference>
<accession>A0ABZ2LTT6</accession>
<sequence length="214" mass="23591">MTRAIVVASAEPQHIVAVRFRPGGAFAFLGTPLDELTDRHVELDEVLPGMRGVEERLASLKTQRPEAAVAELERALLRRMAHVVPRHPLVLGGVDRILRTDTPLRVGELADALGVTRQHLTRQFKVHVGIGPKELDRVIRMTRLTRWLDGVDGKGGDGDAVSRSGRVPRGAQKAPSAAQVAYELGYYDQSHMIHEFKSLTGITPREYASRERGA</sequence>
<dbReference type="EMBL" id="CP089984">
    <property type="protein sequence ID" value="WXB14317.1"/>
    <property type="molecule type" value="Genomic_DNA"/>
</dbReference>
<dbReference type="PANTHER" id="PTHR46796:SF15">
    <property type="entry name" value="BLL1074 PROTEIN"/>
    <property type="match status" value="1"/>
</dbReference>
<dbReference type="InterPro" id="IPR046532">
    <property type="entry name" value="DUF6597"/>
</dbReference>
<evidence type="ECO:0000313" key="6">
    <source>
        <dbReference type="EMBL" id="WXB14317.1"/>
    </source>
</evidence>
<dbReference type="Pfam" id="PF00165">
    <property type="entry name" value="HTH_AraC"/>
    <property type="match status" value="1"/>
</dbReference>
<evidence type="ECO:0000259" key="5">
    <source>
        <dbReference type="PROSITE" id="PS01124"/>
    </source>
</evidence>
<evidence type="ECO:0000256" key="4">
    <source>
        <dbReference type="SAM" id="MobiDB-lite"/>
    </source>
</evidence>
<protein>
    <submittedName>
        <fullName evidence="6">Helix-turn-helix transcriptional regulator</fullName>
    </submittedName>
</protein>
<dbReference type="Gene3D" id="1.10.10.60">
    <property type="entry name" value="Homeodomain-like"/>
    <property type="match status" value="1"/>
</dbReference>
<evidence type="ECO:0000256" key="2">
    <source>
        <dbReference type="ARBA" id="ARBA00023125"/>
    </source>
</evidence>
<keyword evidence="3" id="KW-0804">Transcription</keyword>
<dbReference type="Proteomes" id="UP001370348">
    <property type="component" value="Chromosome"/>
</dbReference>
<proteinExistence type="predicted"/>
<name>A0ABZ2LTT6_9BACT</name>
<dbReference type="InterPro" id="IPR050204">
    <property type="entry name" value="AraC_XylS_family_regulators"/>
</dbReference>
<evidence type="ECO:0000313" key="7">
    <source>
        <dbReference type="Proteomes" id="UP001370348"/>
    </source>
</evidence>
<gene>
    <name evidence="6" type="ORF">LZC94_41645</name>
</gene>
<dbReference type="InterPro" id="IPR009057">
    <property type="entry name" value="Homeodomain-like_sf"/>
</dbReference>
<evidence type="ECO:0000256" key="1">
    <source>
        <dbReference type="ARBA" id="ARBA00023015"/>
    </source>
</evidence>
<feature type="region of interest" description="Disordered" evidence="4">
    <location>
        <begin position="155"/>
        <end position="174"/>
    </location>
</feature>
<evidence type="ECO:0000256" key="3">
    <source>
        <dbReference type="ARBA" id="ARBA00023163"/>
    </source>
</evidence>
<dbReference type="PANTHER" id="PTHR46796">
    <property type="entry name" value="HTH-TYPE TRANSCRIPTIONAL ACTIVATOR RHAS-RELATED"/>
    <property type="match status" value="1"/>
</dbReference>
<keyword evidence="2" id="KW-0238">DNA-binding</keyword>
<dbReference type="PROSITE" id="PS01124">
    <property type="entry name" value="HTH_ARAC_FAMILY_2"/>
    <property type="match status" value="1"/>
</dbReference>
<dbReference type="SMART" id="SM00342">
    <property type="entry name" value="HTH_ARAC"/>
    <property type="match status" value="1"/>
</dbReference>
<organism evidence="6 7">
    <name type="scientific">Pendulispora albinea</name>
    <dbReference type="NCBI Taxonomy" id="2741071"/>
    <lineage>
        <taxon>Bacteria</taxon>
        <taxon>Pseudomonadati</taxon>
        <taxon>Myxococcota</taxon>
        <taxon>Myxococcia</taxon>
        <taxon>Myxococcales</taxon>
        <taxon>Sorangiineae</taxon>
        <taxon>Pendulisporaceae</taxon>
        <taxon>Pendulispora</taxon>
    </lineage>
</organism>
<dbReference type="Pfam" id="PF20240">
    <property type="entry name" value="DUF6597"/>
    <property type="match status" value="1"/>
</dbReference>
<keyword evidence="1" id="KW-0805">Transcription regulation</keyword>
<dbReference type="InterPro" id="IPR018060">
    <property type="entry name" value="HTH_AraC"/>
</dbReference>
<reference evidence="6 7" key="1">
    <citation type="submission" date="2021-12" db="EMBL/GenBank/DDBJ databases">
        <title>Discovery of the Pendulisporaceae a myxobacterial family with distinct sporulation behavior and unique specialized metabolism.</title>
        <authorList>
            <person name="Garcia R."/>
            <person name="Popoff A."/>
            <person name="Bader C.D."/>
            <person name="Loehr J."/>
            <person name="Walesch S."/>
            <person name="Walt C."/>
            <person name="Boldt J."/>
            <person name="Bunk B."/>
            <person name="Haeckl F.J.F.P.J."/>
            <person name="Gunesch A.P."/>
            <person name="Birkelbach J."/>
            <person name="Nuebel U."/>
            <person name="Pietschmann T."/>
            <person name="Bach T."/>
            <person name="Mueller R."/>
        </authorList>
    </citation>
    <scope>NUCLEOTIDE SEQUENCE [LARGE SCALE GENOMIC DNA]</scope>
    <source>
        <strain evidence="6 7">MSr11954</strain>
    </source>
</reference>